<keyword evidence="2" id="KW-1185">Reference proteome</keyword>
<evidence type="ECO:0000313" key="2">
    <source>
        <dbReference type="Proteomes" id="UP000031364"/>
    </source>
</evidence>
<comment type="caution">
    <text evidence="1">The sequence shown here is derived from an EMBL/GenBank/DDBJ whole genome shotgun (WGS) entry which is preliminary data.</text>
</comment>
<dbReference type="EMBL" id="JNFP01000102">
    <property type="protein sequence ID" value="KIA59598.1"/>
    <property type="molecule type" value="Genomic_DNA"/>
</dbReference>
<organism evidence="1 2">
    <name type="scientific">Nocardia vulneris</name>
    <dbReference type="NCBI Taxonomy" id="1141657"/>
    <lineage>
        <taxon>Bacteria</taxon>
        <taxon>Bacillati</taxon>
        <taxon>Actinomycetota</taxon>
        <taxon>Actinomycetes</taxon>
        <taxon>Mycobacteriales</taxon>
        <taxon>Nocardiaceae</taxon>
        <taxon>Nocardia</taxon>
    </lineage>
</organism>
<gene>
    <name evidence="1" type="ORF">FG87_41935</name>
</gene>
<protein>
    <submittedName>
        <fullName evidence="1">Uncharacterized protein</fullName>
    </submittedName>
</protein>
<dbReference type="Proteomes" id="UP000031364">
    <property type="component" value="Unassembled WGS sequence"/>
</dbReference>
<evidence type="ECO:0000313" key="1">
    <source>
        <dbReference type="EMBL" id="KIA59598.1"/>
    </source>
</evidence>
<sequence>MTRLGITPPPKSSLISVDVADDRLPKSIKLGRDWKYAFTPAQYGQSIVEAYRYGMYEWAARTVESGELPPSTIPSLRTAAPLLLRTRSIDEYRVLYDQLFLETPIQVQGPGRDAFGQSALTVRATWSKLISITIDPDWAAGIEADFIAQDILDCCQQIRAKKPRPIIDSHFTHVADDELASQVLEHEQYLLTYS</sequence>
<proteinExistence type="predicted"/>
<accession>A0ABR4Z2N6</accession>
<reference evidence="1 2" key="1">
    <citation type="journal article" date="2014" name="Int. J. Syst. Evol. Microbiol.">
        <title>Nocardia vulneris sp. nov., isolated from wounds of human patients in North America.</title>
        <authorList>
            <person name="Lasker B.A."/>
            <person name="Bell M."/>
            <person name="Klenk H.P."/>
            <person name="Sproer C."/>
            <person name="Schumann C."/>
            <person name="Schumann P."/>
            <person name="Brown J.M."/>
        </authorList>
    </citation>
    <scope>NUCLEOTIDE SEQUENCE [LARGE SCALE GENOMIC DNA]</scope>
    <source>
        <strain evidence="1 2">W9851</strain>
    </source>
</reference>
<name>A0ABR4Z2N6_9NOCA</name>